<evidence type="ECO:0000259" key="6">
    <source>
        <dbReference type="Pfam" id="PF00393"/>
    </source>
</evidence>
<comment type="similarity">
    <text evidence="1">Belongs to the 6-phosphogluconate dehydrogenase family.</text>
</comment>
<dbReference type="Gene3D" id="1.10.1040.10">
    <property type="entry name" value="N-(1-d-carboxylethyl)-l-norvaline Dehydrogenase, domain 2"/>
    <property type="match status" value="1"/>
</dbReference>
<keyword evidence="4" id="KW-0311">Gluconate utilization</keyword>
<dbReference type="AlphaFoldDB" id="A0A2I1K6K4"/>
<dbReference type="PRINTS" id="PR00076">
    <property type="entry name" value="6PGDHDRGNASE"/>
</dbReference>
<feature type="active site" evidence="5">
    <location>
        <position position="172"/>
    </location>
</feature>
<evidence type="ECO:0000256" key="4">
    <source>
        <dbReference type="ARBA" id="ARBA00023064"/>
    </source>
</evidence>
<evidence type="ECO:0000259" key="7">
    <source>
        <dbReference type="Pfam" id="PF03446"/>
    </source>
</evidence>
<name>A0A2I1K6K4_9LACT</name>
<dbReference type="PANTHER" id="PTHR11811">
    <property type="entry name" value="6-PHOSPHOGLUCONATE DEHYDROGENASE"/>
    <property type="match status" value="1"/>
</dbReference>
<dbReference type="InterPro" id="IPR015815">
    <property type="entry name" value="HIBADH-related"/>
</dbReference>
<dbReference type="GO" id="GO:0050661">
    <property type="term" value="F:NADP binding"/>
    <property type="evidence" value="ECO:0007669"/>
    <property type="project" value="InterPro"/>
</dbReference>
<dbReference type="Gene3D" id="3.40.50.720">
    <property type="entry name" value="NAD(P)-binding Rossmann-like Domain"/>
    <property type="match status" value="1"/>
</dbReference>
<dbReference type="InterPro" id="IPR006183">
    <property type="entry name" value="Pgluconate_DH"/>
</dbReference>
<dbReference type="PIRSF" id="PIRSF000103">
    <property type="entry name" value="HIBADH"/>
    <property type="match status" value="1"/>
</dbReference>
<keyword evidence="9" id="KW-1185">Reference proteome</keyword>
<dbReference type="InterPro" id="IPR006114">
    <property type="entry name" value="6PGDH_C"/>
</dbReference>
<evidence type="ECO:0000256" key="2">
    <source>
        <dbReference type="ARBA" id="ARBA00009080"/>
    </source>
</evidence>
<evidence type="ECO:0000313" key="8">
    <source>
        <dbReference type="EMBL" id="PKY91264.1"/>
    </source>
</evidence>
<dbReference type="Pfam" id="PF03446">
    <property type="entry name" value="NAD_binding_2"/>
    <property type="match status" value="1"/>
</dbReference>
<sequence length="298" mass="33334">MEIGLIGAGKMGFNLIGNFLDKGFQVYVHDINKETLSKVSETYQVPTYDELSDFLNHRKEKRIIWVMLPAGEITYGALEKLLEELSQGDVVIEGGNSNPKDSKKIGMCFQQKGIYFFDVGTSGGTYGARHGASYMIGGDSEKFKEIEEIFRETSKKEGYIYVGKNGAGHFLKIVHNAILYGYMQTLSEGFSILEQSEYDYDLSAVADSWAQTSVVRGWLLELASQAFSKDPKLEEFTGKIGASRSTNWVMDFAMENKIAIPVISTALFARYKSQDEDKFSEKMISALRKEVGGNTEKK</sequence>
<keyword evidence="3" id="KW-0560">Oxidoreductase</keyword>
<dbReference type="RefSeq" id="WP_101660504.1">
    <property type="nucleotide sequence ID" value="NZ_CP118095.1"/>
</dbReference>
<dbReference type="NCBIfam" id="TIGR00872">
    <property type="entry name" value="gnd_rel"/>
    <property type="match status" value="1"/>
</dbReference>
<dbReference type="InterPro" id="IPR036291">
    <property type="entry name" value="NAD(P)-bd_dom_sf"/>
</dbReference>
<dbReference type="Pfam" id="PF00393">
    <property type="entry name" value="6PGD"/>
    <property type="match status" value="1"/>
</dbReference>
<dbReference type="InterPro" id="IPR008927">
    <property type="entry name" value="6-PGluconate_DH-like_C_sf"/>
</dbReference>
<proteinExistence type="inferred from homology"/>
<reference evidence="8 9" key="1">
    <citation type="submission" date="2017-12" db="EMBL/GenBank/DDBJ databases">
        <title>Phylogenetic diversity of female urinary microbiome.</title>
        <authorList>
            <person name="Thomas-White K."/>
            <person name="Wolfe A.J."/>
        </authorList>
    </citation>
    <scope>NUCLEOTIDE SEQUENCE [LARGE SCALE GENOMIC DNA]</scope>
    <source>
        <strain evidence="8 9">UMB0844</strain>
    </source>
</reference>
<comment type="caution">
    <text evidence="8">The sequence shown here is derived from an EMBL/GenBank/DDBJ whole genome shotgun (WGS) entry which is preliminary data.</text>
</comment>
<evidence type="ECO:0000313" key="9">
    <source>
        <dbReference type="Proteomes" id="UP000234775"/>
    </source>
</evidence>
<comment type="similarity">
    <text evidence="2">Belongs to the HIBADH-related family.</text>
</comment>
<dbReference type="GO" id="GO:0019521">
    <property type="term" value="P:D-gluconate metabolic process"/>
    <property type="evidence" value="ECO:0007669"/>
    <property type="project" value="UniProtKB-KW"/>
</dbReference>
<accession>A0A2I1K6K4</accession>
<dbReference type="GO" id="GO:0004616">
    <property type="term" value="F:phosphogluconate dehydrogenase (decarboxylating) activity"/>
    <property type="evidence" value="ECO:0007669"/>
    <property type="project" value="InterPro"/>
</dbReference>
<feature type="domain" description="6-phosphogluconate dehydrogenase C-terminal" evidence="6">
    <location>
        <begin position="168"/>
        <end position="278"/>
    </location>
</feature>
<evidence type="ECO:0000256" key="5">
    <source>
        <dbReference type="PIRSR" id="PIRSR000103-1"/>
    </source>
</evidence>
<dbReference type="InterPro" id="IPR013328">
    <property type="entry name" value="6PGD_dom2"/>
</dbReference>
<evidence type="ECO:0000256" key="1">
    <source>
        <dbReference type="ARBA" id="ARBA00008419"/>
    </source>
</evidence>
<dbReference type="SUPFAM" id="SSF51735">
    <property type="entry name" value="NAD(P)-binding Rossmann-fold domains"/>
    <property type="match status" value="1"/>
</dbReference>
<dbReference type="SUPFAM" id="SSF48179">
    <property type="entry name" value="6-phosphogluconate dehydrogenase C-terminal domain-like"/>
    <property type="match status" value="1"/>
</dbReference>
<protein>
    <submittedName>
        <fullName evidence="8">6-phosphogluconate dehydrogenase (Decarboxylating)</fullName>
    </submittedName>
</protein>
<dbReference type="EMBL" id="PKGZ01000004">
    <property type="protein sequence ID" value="PKY91264.1"/>
    <property type="molecule type" value="Genomic_DNA"/>
</dbReference>
<evidence type="ECO:0000256" key="3">
    <source>
        <dbReference type="ARBA" id="ARBA00023002"/>
    </source>
</evidence>
<dbReference type="InterPro" id="IPR006115">
    <property type="entry name" value="6PGDH_NADP-bd"/>
</dbReference>
<dbReference type="InterPro" id="IPR004849">
    <property type="entry name" value="6DGDH_YqeC"/>
</dbReference>
<feature type="domain" description="6-phosphogluconate dehydrogenase NADP-binding" evidence="7">
    <location>
        <begin position="2"/>
        <end position="156"/>
    </location>
</feature>
<dbReference type="GO" id="GO:0006098">
    <property type="term" value="P:pentose-phosphate shunt"/>
    <property type="evidence" value="ECO:0007669"/>
    <property type="project" value="InterPro"/>
</dbReference>
<dbReference type="Proteomes" id="UP000234775">
    <property type="component" value="Unassembled WGS sequence"/>
</dbReference>
<dbReference type="NCBIfam" id="NF007161">
    <property type="entry name" value="PRK09599.1"/>
    <property type="match status" value="1"/>
</dbReference>
<organism evidence="8 9">
    <name type="scientific">Aerococcus christensenii</name>
    <dbReference type="NCBI Taxonomy" id="87541"/>
    <lineage>
        <taxon>Bacteria</taxon>
        <taxon>Bacillati</taxon>
        <taxon>Bacillota</taxon>
        <taxon>Bacilli</taxon>
        <taxon>Lactobacillales</taxon>
        <taxon>Aerococcaceae</taxon>
        <taxon>Aerococcus</taxon>
    </lineage>
</organism>
<gene>
    <name evidence="8" type="primary">gnd</name>
    <name evidence="8" type="ORF">CYJ27_06085</name>
</gene>